<name>A0A0E9PA03_ANGAN</name>
<reference evidence="1" key="2">
    <citation type="journal article" date="2015" name="Fish Shellfish Immunol.">
        <title>Early steps in the European eel (Anguilla anguilla)-Vibrio vulnificus interaction in the gills: Role of the RtxA13 toxin.</title>
        <authorList>
            <person name="Callol A."/>
            <person name="Pajuelo D."/>
            <person name="Ebbesson L."/>
            <person name="Teles M."/>
            <person name="MacKenzie S."/>
            <person name="Amaro C."/>
        </authorList>
    </citation>
    <scope>NUCLEOTIDE SEQUENCE</scope>
</reference>
<dbReference type="AlphaFoldDB" id="A0A0E9PA03"/>
<sequence>MKTATLCRYQCATKAKVTN</sequence>
<protein>
    <submittedName>
        <fullName evidence="1">Uncharacterized protein</fullName>
    </submittedName>
</protein>
<proteinExistence type="predicted"/>
<reference evidence="1" key="1">
    <citation type="submission" date="2014-11" db="EMBL/GenBank/DDBJ databases">
        <authorList>
            <person name="Amaro Gonzalez C."/>
        </authorList>
    </citation>
    <scope>NUCLEOTIDE SEQUENCE</scope>
</reference>
<organism evidence="1">
    <name type="scientific">Anguilla anguilla</name>
    <name type="common">European freshwater eel</name>
    <name type="synonym">Muraena anguilla</name>
    <dbReference type="NCBI Taxonomy" id="7936"/>
    <lineage>
        <taxon>Eukaryota</taxon>
        <taxon>Metazoa</taxon>
        <taxon>Chordata</taxon>
        <taxon>Craniata</taxon>
        <taxon>Vertebrata</taxon>
        <taxon>Euteleostomi</taxon>
        <taxon>Actinopterygii</taxon>
        <taxon>Neopterygii</taxon>
        <taxon>Teleostei</taxon>
        <taxon>Anguilliformes</taxon>
        <taxon>Anguillidae</taxon>
        <taxon>Anguilla</taxon>
    </lineage>
</organism>
<accession>A0A0E9PA03</accession>
<dbReference type="EMBL" id="GBXM01107480">
    <property type="protein sequence ID" value="JAH01097.1"/>
    <property type="molecule type" value="Transcribed_RNA"/>
</dbReference>
<evidence type="ECO:0000313" key="1">
    <source>
        <dbReference type="EMBL" id="JAH01097.1"/>
    </source>
</evidence>